<dbReference type="OrthoDB" id="3037908at2759"/>
<dbReference type="SUPFAM" id="SSF57701">
    <property type="entry name" value="Zn2/Cys6 DNA-binding domain"/>
    <property type="match status" value="1"/>
</dbReference>
<organism evidence="8 9">
    <name type="scientific">Aspergillus versicolor CBS 583.65</name>
    <dbReference type="NCBI Taxonomy" id="1036611"/>
    <lineage>
        <taxon>Eukaryota</taxon>
        <taxon>Fungi</taxon>
        <taxon>Dikarya</taxon>
        <taxon>Ascomycota</taxon>
        <taxon>Pezizomycotina</taxon>
        <taxon>Eurotiomycetes</taxon>
        <taxon>Eurotiomycetidae</taxon>
        <taxon>Eurotiales</taxon>
        <taxon>Aspergillaceae</taxon>
        <taxon>Aspergillus</taxon>
        <taxon>Aspergillus subgen. Nidulantes</taxon>
    </lineage>
</organism>
<dbReference type="SMART" id="SM00906">
    <property type="entry name" value="Fungal_trans"/>
    <property type="match status" value="1"/>
</dbReference>
<keyword evidence="2" id="KW-0479">Metal-binding</keyword>
<dbReference type="RefSeq" id="XP_040673546.1">
    <property type="nucleotide sequence ID" value="XM_040813677.1"/>
</dbReference>
<dbReference type="SMART" id="SM00066">
    <property type="entry name" value="GAL4"/>
    <property type="match status" value="1"/>
</dbReference>
<reference evidence="9" key="1">
    <citation type="journal article" date="2017" name="Genome Biol.">
        <title>Comparative genomics reveals high biological diversity and specific adaptations in the industrially and medically important fungal genus Aspergillus.</title>
        <authorList>
            <person name="de Vries R.P."/>
            <person name="Riley R."/>
            <person name="Wiebenga A."/>
            <person name="Aguilar-Osorio G."/>
            <person name="Amillis S."/>
            <person name="Uchima C.A."/>
            <person name="Anderluh G."/>
            <person name="Asadollahi M."/>
            <person name="Askin M."/>
            <person name="Barry K."/>
            <person name="Battaglia E."/>
            <person name="Bayram O."/>
            <person name="Benocci T."/>
            <person name="Braus-Stromeyer S.A."/>
            <person name="Caldana C."/>
            <person name="Canovas D."/>
            <person name="Cerqueira G.C."/>
            <person name="Chen F."/>
            <person name="Chen W."/>
            <person name="Choi C."/>
            <person name="Clum A."/>
            <person name="Dos Santos R.A."/>
            <person name="Damasio A.R."/>
            <person name="Diallinas G."/>
            <person name="Emri T."/>
            <person name="Fekete E."/>
            <person name="Flipphi M."/>
            <person name="Freyberg S."/>
            <person name="Gallo A."/>
            <person name="Gournas C."/>
            <person name="Habgood R."/>
            <person name="Hainaut M."/>
            <person name="Harispe M.L."/>
            <person name="Henrissat B."/>
            <person name="Hilden K.S."/>
            <person name="Hope R."/>
            <person name="Hossain A."/>
            <person name="Karabika E."/>
            <person name="Karaffa L."/>
            <person name="Karanyi Z."/>
            <person name="Krasevec N."/>
            <person name="Kuo A."/>
            <person name="Kusch H."/>
            <person name="LaButti K."/>
            <person name="Lagendijk E.L."/>
            <person name="Lapidus A."/>
            <person name="Levasseur A."/>
            <person name="Lindquist E."/>
            <person name="Lipzen A."/>
            <person name="Logrieco A.F."/>
            <person name="MacCabe A."/>
            <person name="Maekelae M.R."/>
            <person name="Malavazi I."/>
            <person name="Melin P."/>
            <person name="Meyer V."/>
            <person name="Mielnichuk N."/>
            <person name="Miskei M."/>
            <person name="Molnar A.P."/>
            <person name="Mule G."/>
            <person name="Ngan C.Y."/>
            <person name="Orejas M."/>
            <person name="Orosz E."/>
            <person name="Ouedraogo J.P."/>
            <person name="Overkamp K.M."/>
            <person name="Park H.-S."/>
            <person name="Perrone G."/>
            <person name="Piumi F."/>
            <person name="Punt P.J."/>
            <person name="Ram A.F."/>
            <person name="Ramon A."/>
            <person name="Rauscher S."/>
            <person name="Record E."/>
            <person name="Riano-Pachon D.M."/>
            <person name="Robert V."/>
            <person name="Roehrig J."/>
            <person name="Ruller R."/>
            <person name="Salamov A."/>
            <person name="Salih N.S."/>
            <person name="Samson R.A."/>
            <person name="Sandor E."/>
            <person name="Sanguinetti M."/>
            <person name="Schuetze T."/>
            <person name="Sepcic K."/>
            <person name="Shelest E."/>
            <person name="Sherlock G."/>
            <person name="Sophianopoulou V."/>
            <person name="Squina F.M."/>
            <person name="Sun H."/>
            <person name="Susca A."/>
            <person name="Todd R.B."/>
            <person name="Tsang A."/>
            <person name="Unkles S.E."/>
            <person name="van de Wiele N."/>
            <person name="van Rossen-Uffink D."/>
            <person name="Oliveira J.V."/>
            <person name="Vesth T.C."/>
            <person name="Visser J."/>
            <person name="Yu J.-H."/>
            <person name="Zhou M."/>
            <person name="Andersen M.R."/>
            <person name="Archer D.B."/>
            <person name="Baker S.E."/>
            <person name="Benoit I."/>
            <person name="Brakhage A.A."/>
            <person name="Braus G.H."/>
            <person name="Fischer R."/>
            <person name="Frisvad J.C."/>
            <person name="Goldman G.H."/>
            <person name="Houbraken J."/>
            <person name="Oakley B."/>
            <person name="Pocsi I."/>
            <person name="Scazzocchio C."/>
            <person name="Seiboth B."/>
            <person name="vanKuyk P.A."/>
            <person name="Wortman J."/>
            <person name="Dyer P.S."/>
            <person name="Grigoriev I.V."/>
        </authorList>
    </citation>
    <scope>NUCLEOTIDE SEQUENCE [LARGE SCALE GENOMIC DNA]</scope>
    <source>
        <strain evidence="9">CBS 583.65</strain>
    </source>
</reference>
<dbReference type="GeneID" id="63729188"/>
<dbReference type="PANTHER" id="PTHR47338:SF3">
    <property type="entry name" value="C6 FINGER DOMAIN TRANSCRIPTION FACTOR DBAA-RELATED"/>
    <property type="match status" value="1"/>
</dbReference>
<name>A0A1L9Q1Y7_ASPVE</name>
<dbReference type="InterPro" id="IPR050815">
    <property type="entry name" value="TF_fung"/>
</dbReference>
<dbReference type="EMBL" id="KV878138">
    <property type="protein sequence ID" value="OJJ07784.1"/>
    <property type="molecule type" value="Genomic_DNA"/>
</dbReference>
<protein>
    <recommendedName>
        <fullName evidence="7">Zn(2)-C6 fungal-type domain-containing protein</fullName>
    </recommendedName>
</protein>
<dbReference type="Proteomes" id="UP000184073">
    <property type="component" value="Unassembled WGS sequence"/>
</dbReference>
<evidence type="ECO:0000256" key="5">
    <source>
        <dbReference type="ARBA" id="ARBA00023163"/>
    </source>
</evidence>
<evidence type="ECO:0000256" key="3">
    <source>
        <dbReference type="ARBA" id="ARBA00023015"/>
    </source>
</evidence>
<keyword evidence="6" id="KW-0539">Nucleus</keyword>
<dbReference type="Pfam" id="PF00172">
    <property type="entry name" value="Zn_clus"/>
    <property type="match status" value="1"/>
</dbReference>
<comment type="subcellular location">
    <subcellularLocation>
        <location evidence="1">Nucleus</location>
    </subcellularLocation>
</comment>
<dbReference type="CDD" id="cd12148">
    <property type="entry name" value="fungal_TF_MHR"/>
    <property type="match status" value="1"/>
</dbReference>
<dbReference type="InterPro" id="IPR007219">
    <property type="entry name" value="XnlR_reg_dom"/>
</dbReference>
<dbReference type="VEuPathDB" id="FungiDB:ASPVEDRAFT_46996"/>
<dbReference type="GO" id="GO:0008270">
    <property type="term" value="F:zinc ion binding"/>
    <property type="evidence" value="ECO:0007669"/>
    <property type="project" value="InterPro"/>
</dbReference>
<dbReference type="Pfam" id="PF04082">
    <property type="entry name" value="Fungal_trans"/>
    <property type="match status" value="1"/>
</dbReference>
<dbReference type="GO" id="GO:0006351">
    <property type="term" value="P:DNA-templated transcription"/>
    <property type="evidence" value="ECO:0007669"/>
    <property type="project" value="InterPro"/>
</dbReference>
<dbReference type="PROSITE" id="PS50048">
    <property type="entry name" value="ZN2_CY6_FUNGAL_2"/>
    <property type="match status" value="1"/>
</dbReference>
<dbReference type="Gene3D" id="4.10.240.10">
    <property type="entry name" value="Zn(2)-C6 fungal-type DNA-binding domain"/>
    <property type="match status" value="1"/>
</dbReference>
<evidence type="ECO:0000313" key="8">
    <source>
        <dbReference type="EMBL" id="OJJ07784.1"/>
    </source>
</evidence>
<gene>
    <name evidence="8" type="ORF">ASPVEDRAFT_46996</name>
</gene>
<evidence type="ECO:0000256" key="2">
    <source>
        <dbReference type="ARBA" id="ARBA00022723"/>
    </source>
</evidence>
<keyword evidence="5" id="KW-0804">Transcription</keyword>
<accession>A0A1L9Q1Y7</accession>
<evidence type="ECO:0000259" key="7">
    <source>
        <dbReference type="PROSITE" id="PS50048"/>
    </source>
</evidence>
<sequence length="576" mass="65381">MVSQRQQPGIACEECRRRRIRCDRRRPQCTACATSGVECIVRDSCPARGPKKGYLKTLQKRIEELEGQLEKQGTSPAPTCQTVDIDGSADNEIQTATPETTDFLQWPAVPVEFPFPTMEPWECFDGSYSGSLLPLPPVDSVLVDSVSELVQMPMECGLMIPPMMHNDLDQLYFDRAYAFAPIIHAHRYRAWSKLPNKSKQRTCLQYAMWTLASSLSSQFHVQGGKLYAKTRQLLHELEAEEPCHQISLEQIQAWALVSIYELTCQDFHRGMMSAGRALRLIQMMRLYEIDMPRSPHTQVDQYQRPLSPSQEDWVDIETKRRTFWFAYLIDRFTSMVDGLHMFFDERLIRARLPAPEANFLSNRPTDMSFLADVVPDGSVEWPHNSLSPFAECIIGATMCGRVLQHKQNAPTRPCEEFCNRHRTLNALLAQRIRMLRIYASLEYPDPIIAFVALTAQIDVLMLYDLIESKPLGTGVEGTQLAQALHAEHQQQALDAVNDISLLVAVLGQHFQMHPLTPILLLLGARFSQSHPELNDAYIKLMPNILTMLQASTGLNKLAQGFLQMLNPQGDTWCGFT</sequence>
<dbReference type="AlphaFoldDB" id="A0A1L9Q1Y7"/>
<dbReference type="GO" id="GO:0003677">
    <property type="term" value="F:DNA binding"/>
    <property type="evidence" value="ECO:0007669"/>
    <property type="project" value="UniProtKB-KW"/>
</dbReference>
<dbReference type="PROSITE" id="PS00463">
    <property type="entry name" value="ZN2_CY6_FUNGAL_1"/>
    <property type="match status" value="1"/>
</dbReference>
<dbReference type="STRING" id="1036611.A0A1L9Q1Y7"/>
<keyword evidence="4" id="KW-0238">DNA-binding</keyword>
<dbReference type="InterPro" id="IPR001138">
    <property type="entry name" value="Zn2Cys6_DnaBD"/>
</dbReference>
<keyword evidence="3" id="KW-0805">Transcription regulation</keyword>
<evidence type="ECO:0000256" key="6">
    <source>
        <dbReference type="ARBA" id="ARBA00023242"/>
    </source>
</evidence>
<dbReference type="GO" id="GO:0005634">
    <property type="term" value="C:nucleus"/>
    <property type="evidence" value="ECO:0007669"/>
    <property type="project" value="UniProtKB-SubCell"/>
</dbReference>
<proteinExistence type="predicted"/>
<dbReference type="GO" id="GO:0000981">
    <property type="term" value="F:DNA-binding transcription factor activity, RNA polymerase II-specific"/>
    <property type="evidence" value="ECO:0007669"/>
    <property type="project" value="InterPro"/>
</dbReference>
<evidence type="ECO:0000256" key="1">
    <source>
        <dbReference type="ARBA" id="ARBA00004123"/>
    </source>
</evidence>
<feature type="domain" description="Zn(2)-C6 fungal-type" evidence="7">
    <location>
        <begin position="11"/>
        <end position="41"/>
    </location>
</feature>
<evidence type="ECO:0000256" key="4">
    <source>
        <dbReference type="ARBA" id="ARBA00023125"/>
    </source>
</evidence>
<keyword evidence="9" id="KW-1185">Reference proteome</keyword>
<dbReference type="InterPro" id="IPR036864">
    <property type="entry name" value="Zn2-C6_fun-type_DNA-bd_sf"/>
</dbReference>
<dbReference type="PANTHER" id="PTHR47338">
    <property type="entry name" value="ZN(II)2CYS6 TRANSCRIPTION FACTOR (EUROFUNG)-RELATED"/>
    <property type="match status" value="1"/>
</dbReference>
<evidence type="ECO:0000313" key="9">
    <source>
        <dbReference type="Proteomes" id="UP000184073"/>
    </source>
</evidence>